<evidence type="ECO:0000313" key="1">
    <source>
        <dbReference type="EMBL" id="KAI8437376.1"/>
    </source>
</evidence>
<name>A0ACC0KMH5_CHOFU</name>
<evidence type="ECO:0000313" key="2">
    <source>
        <dbReference type="Proteomes" id="UP001064048"/>
    </source>
</evidence>
<dbReference type="Proteomes" id="UP001064048">
    <property type="component" value="Chromosome 20"/>
</dbReference>
<organism evidence="1 2">
    <name type="scientific">Choristoneura fumiferana</name>
    <name type="common">Spruce budworm moth</name>
    <name type="synonym">Archips fumiferana</name>
    <dbReference type="NCBI Taxonomy" id="7141"/>
    <lineage>
        <taxon>Eukaryota</taxon>
        <taxon>Metazoa</taxon>
        <taxon>Ecdysozoa</taxon>
        <taxon>Arthropoda</taxon>
        <taxon>Hexapoda</taxon>
        <taxon>Insecta</taxon>
        <taxon>Pterygota</taxon>
        <taxon>Neoptera</taxon>
        <taxon>Endopterygota</taxon>
        <taxon>Lepidoptera</taxon>
        <taxon>Glossata</taxon>
        <taxon>Ditrysia</taxon>
        <taxon>Tortricoidea</taxon>
        <taxon>Tortricidae</taxon>
        <taxon>Tortricinae</taxon>
        <taxon>Choristoneura</taxon>
    </lineage>
</organism>
<reference evidence="1 2" key="1">
    <citation type="journal article" date="2022" name="Genome Biol. Evol.">
        <title>The Spruce Budworm Genome: Reconstructing the Evolutionary History of Antifreeze Proteins.</title>
        <authorList>
            <person name="Beliveau C."/>
            <person name="Gagne P."/>
            <person name="Picq S."/>
            <person name="Vernygora O."/>
            <person name="Keeling C.I."/>
            <person name="Pinkney K."/>
            <person name="Doucet D."/>
            <person name="Wen F."/>
            <person name="Johnston J.S."/>
            <person name="Maaroufi H."/>
            <person name="Boyle B."/>
            <person name="Laroche J."/>
            <person name="Dewar K."/>
            <person name="Juretic N."/>
            <person name="Blackburn G."/>
            <person name="Nisole A."/>
            <person name="Brunet B."/>
            <person name="Brandao M."/>
            <person name="Lumley L."/>
            <person name="Duan J."/>
            <person name="Quan G."/>
            <person name="Lucarotti C.J."/>
            <person name="Roe A.D."/>
            <person name="Sperling F.A.H."/>
            <person name="Levesque R.C."/>
            <person name="Cusson M."/>
        </authorList>
    </citation>
    <scope>NUCLEOTIDE SEQUENCE [LARGE SCALE GENOMIC DNA]</scope>
    <source>
        <strain evidence="1">Glfc:IPQL:Cfum</strain>
    </source>
</reference>
<keyword evidence="2" id="KW-1185">Reference proteome</keyword>
<protein>
    <submittedName>
        <fullName evidence="1">Uncharacterized protein</fullName>
    </submittedName>
</protein>
<dbReference type="EMBL" id="CM046120">
    <property type="protein sequence ID" value="KAI8437376.1"/>
    <property type="molecule type" value="Genomic_DNA"/>
</dbReference>
<gene>
    <name evidence="1" type="ORF">MSG28_011714</name>
</gene>
<comment type="caution">
    <text evidence="1">The sequence shown here is derived from an EMBL/GenBank/DDBJ whole genome shotgun (WGS) entry which is preliminary data.</text>
</comment>
<proteinExistence type="predicted"/>
<accession>A0ACC0KMH5</accession>
<sequence>MQDALNYIFEEDNALDDFENMERILRAPRIFQTRRNYFEEYDEKAFATRFRLYKRSAMELLDLIESKLEFTSDRNNSLSPINQLLLTLRYYATGSHQLTMGDFAGVSRPTANRAIHRVTAAIASLNKKFIRFPETPEDIRKTQMEFYNIAKFPNVIGALDCTHVKIISPGGNHAETFRNRKGYMSINVQAVCNARLIISDIVARWPGSTHDERIFSASRRNAMFELGTYNHSVLVADSGYMNRSYIMMPLDRVQTAEETLYNESQIRTRNTIERLFGMWKRRFPVLGLGLHVHLKNCLPIIVATAVLHNLLQFKREECPPDDPALELPAPWEAIIEQGRIRQQRHPDNAREVRDINPVRRKLINNYFKTLQYS</sequence>